<evidence type="ECO:0000256" key="4">
    <source>
        <dbReference type="SAM" id="MobiDB-lite"/>
    </source>
</evidence>
<sequence>MAVYELSDDSDDAPLQKRAAALLLRAAVELPLSTLSEESHEAPLPQRGVEAIPLRSDELVVDALGDAASLQHGLNSPHMMQDGELGASAFSQPQIDVLSAEVLTEDSHDVPSQQRAGASTHMREADEFSNNLDATSLQRELTSPPAQQNGDAGTAPPTTFPSAFALQTISATPSLAGDPQQSVYPLPSPPVELEFIPDCVKASSTGPAAGAMMETNVILAQHDGLYQETAGRSEKYRAIVASSLDNEENIGYSISLRDEPHELQNLAIDVDVDCVPIEADSSAAANDSSTKRLAMKRVSQVSHAPAARQSLRSAARKALRNSFQDKSAEIPSIETMPPPSVQRFRSETPTREWAREDVFPAGVKAWPRMTEFLEYQLFFVKDAFLETVDKELDHVTRVRERPHCVKAPVAGTRQTCDYCEQGIYNMYYMCMQCGKDICLLCADEGWGPTAAATTPKSQGSAATNIHRCTYRRPHGLETFLLVGRWTVEQMKIAREWMVGWFETHGERLRQHIGVRVYEPPPSRSLCMTPHSEAATDASENPHVDALIDAPHPDLLMVRARDLTLNLFQQCWRDRKAVFVTDMVDRVLAGWNPVMFRESAGSDRATLVDVVSGELHPDSPLGPFFDGFGGLKCVGDTDSLTNHPQEPRRTLKLKDWPTDMHFRQKLPDICARLLDVLPAPAYTLPDGALNLAAAIPSEDVPPDLGPKLYAAYGYSPGQTGATTNLHLDVADAANVMVWSQPHVRPDDPSVPPHRFDGAVWELFPPASLSKLRTYLRETYAPRPARIDDPIHDQTAYLHPRHLAELRALHGVTPIRLHQRPGDVVFVPAGFAHQVANYGDCIKAAVDFVSPEGMRVCDALCGEFRRLGKGHGRRGDTVCVGKIAWSVVRKAVAETSKAAATTRGG</sequence>
<dbReference type="Pfam" id="PF02373">
    <property type="entry name" value="JmjC"/>
    <property type="match status" value="1"/>
</dbReference>
<keyword evidence="7" id="KW-1185">Reference proteome</keyword>
<evidence type="ECO:0000256" key="2">
    <source>
        <dbReference type="ARBA" id="ARBA00022723"/>
    </source>
</evidence>
<keyword evidence="2" id="KW-0479">Metal-binding</keyword>
<comment type="caution">
    <text evidence="6">The sequence shown here is derived from an EMBL/GenBank/DDBJ whole genome shotgun (WGS) entry which is preliminary data.</text>
</comment>
<dbReference type="PROSITE" id="PS51184">
    <property type="entry name" value="JMJC"/>
    <property type="match status" value="1"/>
</dbReference>
<protein>
    <submittedName>
        <fullName evidence="6">JmjC domain-containing histone demethylation protein 2C</fullName>
    </submittedName>
</protein>
<dbReference type="Proteomes" id="UP001212152">
    <property type="component" value="Unassembled WGS sequence"/>
</dbReference>
<dbReference type="GO" id="GO:0046872">
    <property type="term" value="F:metal ion binding"/>
    <property type="evidence" value="ECO:0007669"/>
    <property type="project" value="UniProtKB-KW"/>
</dbReference>
<evidence type="ECO:0000313" key="6">
    <source>
        <dbReference type="EMBL" id="KAJ3168063.1"/>
    </source>
</evidence>
<proteinExistence type="predicted"/>
<feature type="region of interest" description="Disordered" evidence="4">
    <location>
        <begin position="140"/>
        <end position="160"/>
    </location>
</feature>
<dbReference type="PANTHER" id="PTHR12549:SF38">
    <property type="entry name" value="JMJC DOMAIN-CONTAINING HISTONE DEMETHYLASE 2, ISOFORM A"/>
    <property type="match status" value="1"/>
</dbReference>
<dbReference type="SMART" id="SM00558">
    <property type="entry name" value="JmjC"/>
    <property type="match status" value="1"/>
</dbReference>
<comment type="subcellular location">
    <subcellularLocation>
        <location evidence="1">Nucleus</location>
    </subcellularLocation>
</comment>
<evidence type="ECO:0000256" key="3">
    <source>
        <dbReference type="ARBA" id="ARBA00023242"/>
    </source>
</evidence>
<dbReference type="InterPro" id="IPR003347">
    <property type="entry name" value="JmjC_dom"/>
</dbReference>
<organism evidence="6 7">
    <name type="scientific">Geranomyces variabilis</name>
    <dbReference type="NCBI Taxonomy" id="109894"/>
    <lineage>
        <taxon>Eukaryota</taxon>
        <taxon>Fungi</taxon>
        <taxon>Fungi incertae sedis</taxon>
        <taxon>Chytridiomycota</taxon>
        <taxon>Chytridiomycota incertae sedis</taxon>
        <taxon>Chytridiomycetes</taxon>
        <taxon>Spizellomycetales</taxon>
        <taxon>Powellomycetaceae</taxon>
        <taxon>Geranomyces</taxon>
    </lineage>
</organism>
<feature type="region of interest" description="Disordered" evidence="4">
    <location>
        <begin position="326"/>
        <end position="349"/>
    </location>
</feature>
<evidence type="ECO:0000256" key="1">
    <source>
        <dbReference type="ARBA" id="ARBA00004123"/>
    </source>
</evidence>
<evidence type="ECO:0000259" key="5">
    <source>
        <dbReference type="PROSITE" id="PS51184"/>
    </source>
</evidence>
<dbReference type="GO" id="GO:0006357">
    <property type="term" value="P:regulation of transcription by RNA polymerase II"/>
    <property type="evidence" value="ECO:0007669"/>
    <property type="project" value="TreeGrafter"/>
</dbReference>
<dbReference type="GO" id="GO:0031490">
    <property type="term" value="F:chromatin DNA binding"/>
    <property type="evidence" value="ECO:0007669"/>
    <property type="project" value="TreeGrafter"/>
</dbReference>
<name>A0AAD5TCT9_9FUNG</name>
<gene>
    <name evidence="6" type="primary">JMJD1C</name>
    <name evidence="6" type="ORF">HDU87_001264</name>
</gene>
<dbReference type="EMBL" id="JADGJQ010000128">
    <property type="protein sequence ID" value="KAJ3168063.1"/>
    <property type="molecule type" value="Genomic_DNA"/>
</dbReference>
<accession>A0AAD5TCT9</accession>
<dbReference type="GO" id="GO:0000118">
    <property type="term" value="C:histone deacetylase complex"/>
    <property type="evidence" value="ECO:0007669"/>
    <property type="project" value="TreeGrafter"/>
</dbReference>
<evidence type="ECO:0000313" key="7">
    <source>
        <dbReference type="Proteomes" id="UP001212152"/>
    </source>
</evidence>
<reference evidence="6" key="1">
    <citation type="submission" date="2020-05" db="EMBL/GenBank/DDBJ databases">
        <title>Phylogenomic resolution of chytrid fungi.</title>
        <authorList>
            <person name="Stajich J.E."/>
            <person name="Amses K."/>
            <person name="Simmons R."/>
            <person name="Seto K."/>
            <person name="Myers J."/>
            <person name="Bonds A."/>
            <person name="Quandt C.A."/>
            <person name="Barry K."/>
            <person name="Liu P."/>
            <person name="Grigoriev I."/>
            <person name="Longcore J.E."/>
            <person name="James T.Y."/>
        </authorList>
    </citation>
    <scope>NUCLEOTIDE SEQUENCE</scope>
    <source>
        <strain evidence="6">JEL0379</strain>
    </source>
</reference>
<feature type="region of interest" description="Disordered" evidence="4">
    <location>
        <begin position="104"/>
        <end position="123"/>
    </location>
</feature>
<dbReference type="SUPFAM" id="SSF51197">
    <property type="entry name" value="Clavaminate synthase-like"/>
    <property type="match status" value="1"/>
</dbReference>
<dbReference type="Gene3D" id="2.60.120.650">
    <property type="entry name" value="Cupin"/>
    <property type="match status" value="1"/>
</dbReference>
<dbReference type="GO" id="GO:0000785">
    <property type="term" value="C:chromatin"/>
    <property type="evidence" value="ECO:0007669"/>
    <property type="project" value="TreeGrafter"/>
</dbReference>
<dbReference type="PANTHER" id="PTHR12549">
    <property type="entry name" value="JMJC DOMAIN-CONTAINING HISTONE DEMETHYLATION PROTEIN"/>
    <property type="match status" value="1"/>
</dbReference>
<dbReference type="InterPro" id="IPR045109">
    <property type="entry name" value="LSDs-like"/>
</dbReference>
<feature type="domain" description="JmjC" evidence="5">
    <location>
        <begin position="672"/>
        <end position="863"/>
    </location>
</feature>
<dbReference type="AlphaFoldDB" id="A0AAD5TCT9"/>
<dbReference type="GO" id="GO:0032454">
    <property type="term" value="F:histone H3K9 demethylase activity"/>
    <property type="evidence" value="ECO:0007669"/>
    <property type="project" value="InterPro"/>
</dbReference>
<keyword evidence="3" id="KW-0539">Nucleus</keyword>
<dbReference type="GO" id="GO:0003712">
    <property type="term" value="F:transcription coregulator activity"/>
    <property type="evidence" value="ECO:0007669"/>
    <property type="project" value="TreeGrafter"/>
</dbReference>